<dbReference type="SUPFAM" id="SSF54495">
    <property type="entry name" value="UBC-like"/>
    <property type="match status" value="1"/>
</dbReference>
<evidence type="ECO:0000313" key="3">
    <source>
        <dbReference type="Proteomes" id="UP000791440"/>
    </source>
</evidence>
<dbReference type="Proteomes" id="UP000791440">
    <property type="component" value="Unassembled WGS sequence"/>
</dbReference>
<organism evidence="2 3">
    <name type="scientific">Manduca sexta</name>
    <name type="common">Tobacco hawkmoth</name>
    <name type="synonym">Tobacco hornworm</name>
    <dbReference type="NCBI Taxonomy" id="7130"/>
    <lineage>
        <taxon>Eukaryota</taxon>
        <taxon>Metazoa</taxon>
        <taxon>Ecdysozoa</taxon>
        <taxon>Arthropoda</taxon>
        <taxon>Hexapoda</taxon>
        <taxon>Insecta</taxon>
        <taxon>Pterygota</taxon>
        <taxon>Neoptera</taxon>
        <taxon>Endopterygota</taxon>
        <taxon>Lepidoptera</taxon>
        <taxon>Glossata</taxon>
        <taxon>Ditrysia</taxon>
        <taxon>Bombycoidea</taxon>
        <taxon>Sphingidae</taxon>
        <taxon>Sphinginae</taxon>
        <taxon>Sphingini</taxon>
        <taxon>Manduca</taxon>
    </lineage>
</organism>
<dbReference type="SMART" id="SM00591">
    <property type="entry name" value="RWD"/>
    <property type="match status" value="1"/>
</dbReference>
<dbReference type="Pfam" id="PF05773">
    <property type="entry name" value="RWD"/>
    <property type="match status" value="1"/>
</dbReference>
<dbReference type="InterPro" id="IPR010541">
    <property type="entry name" value="Prp3_C"/>
</dbReference>
<reference evidence="2" key="2">
    <citation type="submission" date="2020-12" db="EMBL/GenBank/DDBJ databases">
        <authorList>
            <person name="Kanost M."/>
        </authorList>
    </citation>
    <scope>NUCLEOTIDE SEQUENCE</scope>
</reference>
<dbReference type="PANTHER" id="PTHR15955:SF8">
    <property type="entry name" value="RWD DOMAIN-CONTAINING PROTEIN 2B-RELATED"/>
    <property type="match status" value="1"/>
</dbReference>
<keyword evidence="3" id="KW-1185">Reference proteome</keyword>
<dbReference type="AlphaFoldDB" id="A0A921ZLL4"/>
<reference evidence="2" key="1">
    <citation type="journal article" date="2016" name="Insect Biochem. Mol. Biol.">
        <title>Multifaceted biological insights from a draft genome sequence of the tobacco hornworm moth, Manduca sexta.</title>
        <authorList>
            <person name="Kanost M.R."/>
            <person name="Arrese E.L."/>
            <person name="Cao X."/>
            <person name="Chen Y.R."/>
            <person name="Chellapilla S."/>
            <person name="Goldsmith M.R."/>
            <person name="Grosse-Wilde E."/>
            <person name="Heckel D.G."/>
            <person name="Herndon N."/>
            <person name="Jiang H."/>
            <person name="Papanicolaou A."/>
            <person name="Qu J."/>
            <person name="Soulages J.L."/>
            <person name="Vogel H."/>
            <person name="Walters J."/>
            <person name="Waterhouse R.M."/>
            <person name="Ahn S.J."/>
            <person name="Almeida F.C."/>
            <person name="An C."/>
            <person name="Aqrawi P."/>
            <person name="Bretschneider A."/>
            <person name="Bryant W.B."/>
            <person name="Bucks S."/>
            <person name="Chao H."/>
            <person name="Chevignon G."/>
            <person name="Christen J.M."/>
            <person name="Clarke D.F."/>
            <person name="Dittmer N.T."/>
            <person name="Ferguson L.C.F."/>
            <person name="Garavelou S."/>
            <person name="Gordon K.H.J."/>
            <person name="Gunaratna R.T."/>
            <person name="Han Y."/>
            <person name="Hauser F."/>
            <person name="He Y."/>
            <person name="Heidel-Fischer H."/>
            <person name="Hirsh A."/>
            <person name="Hu Y."/>
            <person name="Jiang H."/>
            <person name="Kalra D."/>
            <person name="Klinner C."/>
            <person name="Konig C."/>
            <person name="Kovar C."/>
            <person name="Kroll A.R."/>
            <person name="Kuwar S.S."/>
            <person name="Lee S.L."/>
            <person name="Lehman R."/>
            <person name="Li K."/>
            <person name="Li Z."/>
            <person name="Liang H."/>
            <person name="Lovelace S."/>
            <person name="Lu Z."/>
            <person name="Mansfield J.H."/>
            <person name="McCulloch K.J."/>
            <person name="Mathew T."/>
            <person name="Morton B."/>
            <person name="Muzny D.M."/>
            <person name="Neunemann D."/>
            <person name="Ongeri F."/>
            <person name="Pauchet Y."/>
            <person name="Pu L.L."/>
            <person name="Pyrousis I."/>
            <person name="Rao X.J."/>
            <person name="Redding A."/>
            <person name="Roesel C."/>
            <person name="Sanchez-Gracia A."/>
            <person name="Schaack S."/>
            <person name="Shukla A."/>
            <person name="Tetreau G."/>
            <person name="Wang Y."/>
            <person name="Xiong G.H."/>
            <person name="Traut W."/>
            <person name="Walsh T.K."/>
            <person name="Worley K.C."/>
            <person name="Wu D."/>
            <person name="Wu W."/>
            <person name="Wu Y.Q."/>
            <person name="Zhang X."/>
            <person name="Zou Z."/>
            <person name="Zucker H."/>
            <person name="Briscoe A.D."/>
            <person name="Burmester T."/>
            <person name="Clem R.J."/>
            <person name="Feyereisen R."/>
            <person name="Grimmelikhuijzen C.J.P."/>
            <person name="Hamodrakas S.J."/>
            <person name="Hansson B.S."/>
            <person name="Huguet E."/>
            <person name="Jermiin L.S."/>
            <person name="Lan Q."/>
            <person name="Lehman H.K."/>
            <person name="Lorenzen M."/>
            <person name="Merzendorfer H."/>
            <person name="Michalopoulos I."/>
            <person name="Morton D.B."/>
            <person name="Muthukrishnan S."/>
            <person name="Oakeshott J.G."/>
            <person name="Palmer W."/>
            <person name="Park Y."/>
            <person name="Passarelli A.L."/>
            <person name="Rozas J."/>
            <person name="Schwartz L.M."/>
            <person name="Smith W."/>
            <person name="Southgate A."/>
            <person name="Vilcinskas A."/>
            <person name="Vogt R."/>
            <person name="Wang P."/>
            <person name="Werren J."/>
            <person name="Yu X.Q."/>
            <person name="Zhou J.J."/>
            <person name="Brown S.J."/>
            <person name="Scherer S.E."/>
            <person name="Richards S."/>
            <person name="Blissard G.W."/>
        </authorList>
    </citation>
    <scope>NUCLEOTIDE SEQUENCE</scope>
</reference>
<evidence type="ECO:0000313" key="2">
    <source>
        <dbReference type="EMBL" id="KAG6459899.1"/>
    </source>
</evidence>
<comment type="caution">
    <text evidence="2">The sequence shown here is derived from an EMBL/GenBank/DDBJ whole genome shotgun (WGS) entry which is preliminary data.</text>
</comment>
<dbReference type="EMBL" id="JH668643">
    <property type="protein sequence ID" value="KAG6459899.1"/>
    <property type="molecule type" value="Genomic_DNA"/>
</dbReference>
<gene>
    <name evidence="2" type="ORF">O3G_MSEX011673</name>
</gene>
<feature type="domain" description="RWD" evidence="1">
    <location>
        <begin position="24"/>
        <end position="142"/>
    </location>
</feature>
<proteinExistence type="predicted"/>
<dbReference type="CDD" id="cd24163">
    <property type="entry name" value="RWDD2_C"/>
    <property type="match status" value="1"/>
</dbReference>
<name>A0A921ZLL4_MANSE</name>
<dbReference type="CDD" id="cd23829">
    <property type="entry name" value="RWD_RWDD2"/>
    <property type="match status" value="1"/>
</dbReference>
<evidence type="ECO:0000259" key="1">
    <source>
        <dbReference type="PROSITE" id="PS50908"/>
    </source>
</evidence>
<sequence>MSLKLEAPFLPKETYVNYLIQQLSEFELLNSMYPNPGEIVLTDKNNIQNIEEFIENKCEYIPMHLDFTINLCINDFKLEVCVNLPSCYPDEEPDIYLRCNQLNRQQETCLNSDLAEYIKSIHVGEVCIYSVVTWLQDNIEDYKIQETKLKNFDKNNVTKTDQDKFVRMWIFSHHIYNKKKREEIVKKAKDYKLSGFCLPGKPGVICIEGEDSSCQQWWRDIKAMSWKKIVVRKTESLVIFDKEKIFSGFEEIHFKSNINNKHSNMSEFSKFMQDHGLTSIFYELFGLSNE</sequence>
<dbReference type="PIRSF" id="PIRSF038021">
    <property type="entry name" value="UCP038021_RWDD2"/>
    <property type="match status" value="1"/>
</dbReference>
<dbReference type="PROSITE" id="PS50908">
    <property type="entry name" value="RWD"/>
    <property type="match status" value="1"/>
</dbReference>
<dbReference type="PANTHER" id="PTHR15955">
    <property type="entry name" value="RWD DOMAIN CONTAINING PROTEIN 2"/>
    <property type="match status" value="1"/>
</dbReference>
<dbReference type="InterPro" id="IPR006575">
    <property type="entry name" value="RWD_dom"/>
</dbReference>
<dbReference type="InterPro" id="IPR017359">
    <property type="entry name" value="Phi-like"/>
</dbReference>
<dbReference type="InterPro" id="IPR059181">
    <property type="entry name" value="RWDD2A-B_C"/>
</dbReference>
<dbReference type="InterPro" id="IPR016135">
    <property type="entry name" value="UBQ-conjugating_enzyme/RWD"/>
</dbReference>
<dbReference type="Pfam" id="PF06544">
    <property type="entry name" value="Prp3_C"/>
    <property type="match status" value="1"/>
</dbReference>
<accession>A0A921ZLL4</accession>
<dbReference type="Gene3D" id="3.10.110.10">
    <property type="entry name" value="Ubiquitin Conjugating Enzyme"/>
    <property type="match status" value="1"/>
</dbReference>
<protein>
    <recommendedName>
        <fullName evidence="1">RWD domain-containing protein</fullName>
    </recommendedName>
</protein>